<dbReference type="InterPro" id="IPR044946">
    <property type="entry name" value="Restrct_endonuc_typeI_TRD_sf"/>
</dbReference>
<protein>
    <submittedName>
        <fullName evidence="5">Type I restriction enzyme S subunit</fullName>
    </submittedName>
</protein>
<dbReference type="RefSeq" id="WP_106565447.1">
    <property type="nucleotide sequence ID" value="NZ_PYGF01000001.1"/>
</dbReference>
<dbReference type="Proteomes" id="UP000240708">
    <property type="component" value="Unassembled WGS sequence"/>
</dbReference>
<gene>
    <name evidence="5" type="ORF">CLV48_101279</name>
</gene>
<evidence type="ECO:0000256" key="3">
    <source>
        <dbReference type="ARBA" id="ARBA00023125"/>
    </source>
</evidence>
<sequence>MSEWKEMKLQEVLDFGNGKVKPKNQGNIPIYGGNGILGYGDDYNYSGETIVIGRVGAYCGAVYYENRPIWISDNALSAKPKGKNNAKFLYFFLKYNDLNQWAGGSSHPLVTQTLLNSLEFSICYNPEIQTAIASVLSSLDDKIDLLHRQNATLEKMAETLFRQWFVEEAKEEWEEVKITDLFEIRDGTHDSPKQKAFGKKLITSKHLSKHSIDFNSAYFISEEDFEQINKRSKVDTDDILFSMIGTIGIIYLEQSNEIDYAIKNIGLFKTSQNALWKYYTVLWLKSDLGNEFIFENRSGSTQEYISLGSLRSITFSIPSLERVKNFNKEVEPLFQKIKSNQTQIRTLTALRDTLLPKLMSGEVRVEHQKKH</sequence>
<dbReference type="PANTHER" id="PTHR30408">
    <property type="entry name" value="TYPE-1 RESTRICTION ENZYME ECOKI SPECIFICITY PROTEIN"/>
    <property type="match status" value="1"/>
</dbReference>
<dbReference type="InterPro" id="IPR000055">
    <property type="entry name" value="Restrct_endonuc_typeI_TRD"/>
</dbReference>
<dbReference type="Pfam" id="PF01420">
    <property type="entry name" value="Methylase_S"/>
    <property type="match status" value="2"/>
</dbReference>
<keyword evidence="2" id="KW-0680">Restriction system</keyword>
<feature type="domain" description="Type I restriction modification DNA specificity" evidence="4">
    <location>
        <begin position="171"/>
        <end position="345"/>
    </location>
</feature>
<dbReference type="SUPFAM" id="SSF116734">
    <property type="entry name" value="DNA methylase specificity domain"/>
    <property type="match status" value="2"/>
</dbReference>
<dbReference type="AlphaFoldDB" id="A0A2P8ECZ7"/>
<evidence type="ECO:0000256" key="2">
    <source>
        <dbReference type="ARBA" id="ARBA00022747"/>
    </source>
</evidence>
<proteinExistence type="inferred from homology"/>
<dbReference type="EMBL" id="PYGF01000001">
    <property type="protein sequence ID" value="PSL07349.1"/>
    <property type="molecule type" value="Genomic_DNA"/>
</dbReference>
<keyword evidence="3" id="KW-0238">DNA-binding</keyword>
<comment type="caution">
    <text evidence="5">The sequence shown here is derived from an EMBL/GenBank/DDBJ whole genome shotgun (WGS) entry which is preliminary data.</text>
</comment>
<dbReference type="GO" id="GO:0009307">
    <property type="term" value="P:DNA restriction-modification system"/>
    <property type="evidence" value="ECO:0007669"/>
    <property type="project" value="UniProtKB-KW"/>
</dbReference>
<accession>A0A2P8ECZ7</accession>
<dbReference type="PANTHER" id="PTHR30408:SF13">
    <property type="entry name" value="TYPE I RESTRICTION ENZYME HINDI SPECIFICITY SUBUNIT"/>
    <property type="match status" value="1"/>
</dbReference>
<evidence type="ECO:0000259" key="4">
    <source>
        <dbReference type="Pfam" id="PF01420"/>
    </source>
</evidence>
<evidence type="ECO:0000313" key="6">
    <source>
        <dbReference type="Proteomes" id="UP000240708"/>
    </source>
</evidence>
<dbReference type="GO" id="GO:0003677">
    <property type="term" value="F:DNA binding"/>
    <property type="evidence" value="ECO:0007669"/>
    <property type="project" value="UniProtKB-KW"/>
</dbReference>
<evidence type="ECO:0000256" key="1">
    <source>
        <dbReference type="ARBA" id="ARBA00010923"/>
    </source>
</evidence>
<dbReference type="Gene3D" id="3.90.220.20">
    <property type="entry name" value="DNA methylase specificity domains"/>
    <property type="match status" value="2"/>
</dbReference>
<feature type="domain" description="Type I restriction modification DNA specificity" evidence="4">
    <location>
        <begin position="1"/>
        <end position="155"/>
    </location>
</feature>
<dbReference type="OrthoDB" id="825893at2"/>
<dbReference type="CDD" id="cd17266">
    <property type="entry name" value="RMtype1_S_Sau1132ORF3780P-TRD2-CR2_like"/>
    <property type="match status" value="1"/>
</dbReference>
<comment type="similarity">
    <text evidence="1">Belongs to the type-I restriction system S methylase family.</text>
</comment>
<organism evidence="5 6">
    <name type="scientific">Cecembia rubra</name>
    <dbReference type="NCBI Taxonomy" id="1485585"/>
    <lineage>
        <taxon>Bacteria</taxon>
        <taxon>Pseudomonadati</taxon>
        <taxon>Bacteroidota</taxon>
        <taxon>Cytophagia</taxon>
        <taxon>Cytophagales</taxon>
        <taxon>Cyclobacteriaceae</taxon>
        <taxon>Cecembia</taxon>
    </lineage>
</organism>
<name>A0A2P8ECZ7_9BACT</name>
<reference evidence="5 6" key="1">
    <citation type="submission" date="2018-03" db="EMBL/GenBank/DDBJ databases">
        <title>Genomic Encyclopedia of Archaeal and Bacterial Type Strains, Phase II (KMG-II): from individual species to whole genera.</title>
        <authorList>
            <person name="Goeker M."/>
        </authorList>
    </citation>
    <scope>NUCLEOTIDE SEQUENCE [LARGE SCALE GENOMIC DNA]</scope>
    <source>
        <strain evidence="5 6">DSM 28057</strain>
    </source>
</reference>
<evidence type="ECO:0000313" key="5">
    <source>
        <dbReference type="EMBL" id="PSL07349.1"/>
    </source>
</evidence>
<dbReference type="InterPro" id="IPR052021">
    <property type="entry name" value="Type-I_RS_S_subunit"/>
</dbReference>
<keyword evidence="6" id="KW-1185">Reference proteome</keyword>